<dbReference type="AlphaFoldDB" id="A0AAW0UQ03"/>
<accession>A0AAW0UQ03</accession>
<comment type="caution">
    <text evidence="2">The sequence shown here is derived from an EMBL/GenBank/DDBJ whole genome shotgun (WGS) entry which is preliminary data.</text>
</comment>
<evidence type="ECO:0000313" key="2">
    <source>
        <dbReference type="EMBL" id="KAK8402115.1"/>
    </source>
</evidence>
<keyword evidence="3" id="KW-1185">Reference proteome</keyword>
<proteinExistence type="predicted"/>
<feature type="compositionally biased region" description="Basic and acidic residues" evidence="1">
    <location>
        <begin position="66"/>
        <end position="76"/>
    </location>
</feature>
<feature type="compositionally biased region" description="Low complexity" evidence="1">
    <location>
        <begin position="45"/>
        <end position="59"/>
    </location>
</feature>
<protein>
    <submittedName>
        <fullName evidence="2">Uncharacterized protein</fullName>
    </submittedName>
</protein>
<gene>
    <name evidence="2" type="ORF">O3P69_001300</name>
</gene>
<reference evidence="2 3" key="1">
    <citation type="submission" date="2023-03" db="EMBL/GenBank/DDBJ databases">
        <title>High-quality genome of Scylla paramamosain provides insights in environmental adaptation.</title>
        <authorList>
            <person name="Zhang L."/>
        </authorList>
    </citation>
    <scope>NUCLEOTIDE SEQUENCE [LARGE SCALE GENOMIC DNA]</scope>
    <source>
        <strain evidence="2">LZ_2023a</strain>
        <tissue evidence="2">Muscle</tissue>
    </source>
</reference>
<sequence>MHSGKAPLDGPFTHSSPADKLRTASEERNEERGRDTPYSHKALITTGSSGAGRPSPRSAFAVWRSTAEEPGSREGKNNTPVKQRCEKDLGAAWSIDTRRSALTNPRPPPARRPPPRHLHNTPTESTEQVAETICGAAWRCVPGGGEWLAQGKVVVVVVVG</sequence>
<organism evidence="2 3">
    <name type="scientific">Scylla paramamosain</name>
    <name type="common">Mud crab</name>
    <dbReference type="NCBI Taxonomy" id="85552"/>
    <lineage>
        <taxon>Eukaryota</taxon>
        <taxon>Metazoa</taxon>
        <taxon>Ecdysozoa</taxon>
        <taxon>Arthropoda</taxon>
        <taxon>Crustacea</taxon>
        <taxon>Multicrustacea</taxon>
        <taxon>Malacostraca</taxon>
        <taxon>Eumalacostraca</taxon>
        <taxon>Eucarida</taxon>
        <taxon>Decapoda</taxon>
        <taxon>Pleocyemata</taxon>
        <taxon>Brachyura</taxon>
        <taxon>Eubrachyura</taxon>
        <taxon>Portunoidea</taxon>
        <taxon>Portunidae</taxon>
        <taxon>Portuninae</taxon>
        <taxon>Scylla</taxon>
    </lineage>
</organism>
<feature type="region of interest" description="Disordered" evidence="1">
    <location>
        <begin position="1"/>
        <end position="128"/>
    </location>
</feature>
<name>A0AAW0UQ03_SCYPA</name>
<dbReference type="EMBL" id="JARAKH010000008">
    <property type="protein sequence ID" value="KAK8402115.1"/>
    <property type="molecule type" value="Genomic_DNA"/>
</dbReference>
<feature type="compositionally biased region" description="Basic and acidic residues" evidence="1">
    <location>
        <begin position="17"/>
        <end position="38"/>
    </location>
</feature>
<evidence type="ECO:0000313" key="3">
    <source>
        <dbReference type="Proteomes" id="UP001487740"/>
    </source>
</evidence>
<evidence type="ECO:0000256" key="1">
    <source>
        <dbReference type="SAM" id="MobiDB-lite"/>
    </source>
</evidence>
<dbReference type="Proteomes" id="UP001487740">
    <property type="component" value="Unassembled WGS sequence"/>
</dbReference>